<feature type="region of interest" description="Disordered" evidence="1">
    <location>
        <begin position="83"/>
        <end position="154"/>
    </location>
</feature>
<dbReference type="Proteomes" id="UP001152798">
    <property type="component" value="Chromosome 5"/>
</dbReference>
<evidence type="ECO:0000256" key="1">
    <source>
        <dbReference type="SAM" id="MobiDB-lite"/>
    </source>
</evidence>
<proteinExistence type="predicted"/>
<accession>A0A9P0MQW0</accession>
<evidence type="ECO:0000313" key="2">
    <source>
        <dbReference type="EMBL" id="CAH1401365.1"/>
    </source>
</evidence>
<feature type="compositionally biased region" description="Basic residues" evidence="1">
    <location>
        <begin position="132"/>
        <end position="154"/>
    </location>
</feature>
<protein>
    <submittedName>
        <fullName evidence="2">Uncharacterized protein</fullName>
    </submittedName>
</protein>
<dbReference type="EMBL" id="OV725081">
    <property type="protein sequence ID" value="CAH1401365.1"/>
    <property type="molecule type" value="Genomic_DNA"/>
</dbReference>
<keyword evidence="3" id="KW-1185">Reference proteome</keyword>
<organism evidence="2 3">
    <name type="scientific">Nezara viridula</name>
    <name type="common">Southern green stink bug</name>
    <name type="synonym">Cimex viridulus</name>
    <dbReference type="NCBI Taxonomy" id="85310"/>
    <lineage>
        <taxon>Eukaryota</taxon>
        <taxon>Metazoa</taxon>
        <taxon>Ecdysozoa</taxon>
        <taxon>Arthropoda</taxon>
        <taxon>Hexapoda</taxon>
        <taxon>Insecta</taxon>
        <taxon>Pterygota</taxon>
        <taxon>Neoptera</taxon>
        <taxon>Paraneoptera</taxon>
        <taxon>Hemiptera</taxon>
        <taxon>Heteroptera</taxon>
        <taxon>Panheteroptera</taxon>
        <taxon>Pentatomomorpha</taxon>
        <taxon>Pentatomoidea</taxon>
        <taxon>Pentatomidae</taxon>
        <taxon>Pentatominae</taxon>
        <taxon>Nezara</taxon>
    </lineage>
</organism>
<sequence>MICHSITPHWFHSTTAILANSLPSPILRPQLTERADADGSRPRRTPRVVSQLYNSLQDLTPRRALIPPRAAIIPGRRDRVILGRPLRNGPSEGTARGEREGRRGGSVMITNRGTPYLDGGQRLATDEGNKIRTGKKHTYHRNRNRKRPPPLLHR</sequence>
<reference evidence="2" key="1">
    <citation type="submission" date="2022-01" db="EMBL/GenBank/DDBJ databases">
        <authorList>
            <person name="King R."/>
        </authorList>
    </citation>
    <scope>NUCLEOTIDE SEQUENCE</scope>
</reference>
<dbReference type="AlphaFoldDB" id="A0A9P0MQW0"/>
<name>A0A9P0MQW0_NEZVI</name>
<evidence type="ECO:0000313" key="3">
    <source>
        <dbReference type="Proteomes" id="UP001152798"/>
    </source>
</evidence>
<gene>
    <name evidence="2" type="ORF">NEZAVI_LOCUS10400</name>
</gene>